<gene>
    <name evidence="1" type="ORF">CPAG_06034</name>
</gene>
<evidence type="ECO:0000313" key="1">
    <source>
        <dbReference type="EMBL" id="KMM69719.1"/>
    </source>
</evidence>
<dbReference type="Proteomes" id="UP000054567">
    <property type="component" value="Unassembled WGS sequence"/>
</dbReference>
<protein>
    <submittedName>
        <fullName evidence="1">Uncharacterized protein</fullName>
    </submittedName>
</protein>
<dbReference type="AlphaFoldDB" id="A0A0J6FLH6"/>
<dbReference type="EMBL" id="DS268111">
    <property type="protein sequence ID" value="KMM69719.1"/>
    <property type="molecule type" value="Genomic_DNA"/>
</dbReference>
<sequence>MEANNQNQNKKRYLSSKGEQAGLSVLIQKGKQTRSGSVEVVYSPKIPGGHERGKQCGVQSLEPWTLYEEQENCGWIAERFVAEAQVVVRAGESAMRSAVRRATSVCQRYVREHPFLCPSLKR</sequence>
<organism evidence="1 2">
    <name type="scientific">Coccidioides posadasii RMSCC 3488</name>
    <dbReference type="NCBI Taxonomy" id="454284"/>
    <lineage>
        <taxon>Eukaryota</taxon>
        <taxon>Fungi</taxon>
        <taxon>Dikarya</taxon>
        <taxon>Ascomycota</taxon>
        <taxon>Pezizomycotina</taxon>
        <taxon>Eurotiomycetes</taxon>
        <taxon>Eurotiomycetidae</taxon>
        <taxon>Onygenales</taxon>
        <taxon>Onygenaceae</taxon>
        <taxon>Coccidioides</taxon>
    </lineage>
</organism>
<reference evidence="2" key="2">
    <citation type="journal article" date="2009" name="Genome Res.">
        <title>Comparative genomic analyses of the human fungal pathogens Coccidioides and their relatives.</title>
        <authorList>
            <person name="Sharpton T.J."/>
            <person name="Stajich J.E."/>
            <person name="Rounsley S.D."/>
            <person name="Gardner M.J."/>
            <person name="Wortman J.R."/>
            <person name="Jordar V.S."/>
            <person name="Maiti R."/>
            <person name="Kodira C.D."/>
            <person name="Neafsey D.E."/>
            <person name="Zeng Q."/>
            <person name="Hung C.-Y."/>
            <person name="McMahan C."/>
            <person name="Muszewska A."/>
            <person name="Grynberg M."/>
            <person name="Mandel M.A."/>
            <person name="Kellner E.M."/>
            <person name="Barker B.M."/>
            <person name="Galgiani J.N."/>
            <person name="Orbach M.J."/>
            <person name="Kirkland T.N."/>
            <person name="Cole G.T."/>
            <person name="Henn M.R."/>
            <person name="Birren B.W."/>
            <person name="Taylor J.W."/>
        </authorList>
    </citation>
    <scope>NUCLEOTIDE SEQUENCE [LARGE SCALE GENOMIC DNA]</scope>
    <source>
        <strain evidence="2">RMSCC 3488</strain>
    </source>
</reference>
<proteinExistence type="predicted"/>
<reference evidence="2" key="3">
    <citation type="journal article" date="2010" name="Genome Res.">
        <title>Population genomic sequencing of Coccidioides fungi reveals recent hybridization and transposon control.</title>
        <authorList>
            <person name="Neafsey D.E."/>
            <person name="Barker B.M."/>
            <person name="Sharpton T.J."/>
            <person name="Stajich J.E."/>
            <person name="Park D.J."/>
            <person name="Whiston E."/>
            <person name="Hung C.-Y."/>
            <person name="McMahan C."/>
            <person name="White J."/>
            <person name="Sykes S."/>
            <person name="Heiman D."/>
            <person name="Young S."/>
            <person name="Zeng Q."/>
            <person name="Abouelleil A."/>
            <person name="Aftuck L."/>
            <person name="Bessette D."/>
            <person name="Brown A."/>
            <person name="FitzGerald M."/>
            <person name="Lui A."/>
            <person name="Macdonald J.P."/>
            <person name="Priest M."/>
            <person name="Orbach M.J."/>
            <person name="Galgiani J.N."/>
            <person name="Kirkland T.N."/>
            <person name="Cole G.T."/>
            <person name="Birren B.W."/>
            <person name="Henn M.R."/>
            <person name="Taylor J.W."/>
            <person name="Rounsley S.D."/>
        </authorList>
    </citation>
    <scope>NUCLEOTIDE SEQUENCE [LARGE SCALE GENOMIC DNA]</scope>
    <source>
        <strain evidence="2">RMSCC 3488</strain>
    </source>
</reference>
<reference evidence="1 2" key="1">
    <citation type="submission" date="2007-06" db="EMBL/GenBank/DDBJ databases">
        <title>The Genome Sequence of Coccidioides posadasii RMSCC_3488.</title>
        <authorList>
            <consortium name="Coccidioides Genome Resources Consortium"/>
            <consortium name="The Broad Institute Genome Sequencing Platform"/>
            <person name="Henn M.R."/>
            <person name="Sykes S."/>
            <person name="Young S."/>
            <person name="Jaffe D."/>
            <person name="Berlin A."/>
            <person name="Alvarez P."/>
            <person name="Butler J."/>
            <person name="Gnerre S."/>
            <person name="Grabherr M."/>
            <person name="Mauceli E."/>
            <person name="Brockman W."/>
            <person name="Kodira C."/>
            <person name="Alvarado L."/>
            <person name="Zeng Q."/>
            <person name="Crawford M."/>
            <person name="Antoine C."/>
            <person name="Devon K."/>
            <person name="Galgiani J."/>
            <person name="Orsborn K."/>
            <person name="Lewis M.L."/>
            <person name="Nusbaum C."/>
            <person name="Galagan J."/>
            <person name="Birren B."/>
        </authorList>
    </citation>
    <scope>NUCLEOTIDE SEQUENCE [LARGE SCALE GENOMIC DNA]</scope>
    <source>
        <strain evidence="1 2">RMSCC 3488</strain>
    </source>
</reference>
<evidence type="ECO:0000313" key="2">
    <source>
        <dbReference type="Proteomes" id="UP000054567"/>
    </source>
</evidence>
<dbReference type="VEuPathDB" id="FungiDB:CPAG_06034"/>
<name>A0A0J6FLH6_COCPO</name>
<accession>A0A0J6FLH6</accession>